<dbReference type="Gene3D" id="3.40.1550.10">
    <property type="entry name" value="CheC-like"/>
    <property type="match status" value="1"/>
</dbReference>
<dbReference type="InterPro" id="IPR038756">
    <property type="entry name" value="CheX-like"/>
</dbReference>
<dbReference type="InterPro" id="IPR028051">
    <property type="entry name" value="CheX-like_dom"/>
</dbReference>
<reference evidence="3 4" key="1">
    <citation type="submission" date="2023-12" db="EMBL/GenBank/DDBJ databases">
        <title>Description of an unclassified Opitutus bacterium of Verrucomicrobiota.</title>
        <authorList>
            <person name="Zhang D.-F."/>
        </authorList>
    </citation>
    <scope>NUCLEOTIDE SEQUENCE [LARGE SCALE GENOMIC DNA]</scope>
    <source>
        <strain evidence="3 4">WL0086</strain>
    </source>
</reference>
<gene>
    <name evidence="3" type="ORF">K1X11_020880</name>
</gene>
<dbReference type="SUPFAM" id="SSF103039">
    <property type="entry name" value="CheC-like"/>
    <property type="match status" value="1"/>
</dbReference>
<name>A0ABZ1C7C0_9BACT</name>
<dbReference type="Proteomes" id="UP000738431">
    <property type="component" value="Chromosome"/>
</dbReference>
<evidence type="ECO:0000313" key="3">
    <source>
        <dbReference type="EMBL" id="WRQ87275.1"/>
    </source>
</evidence>
<keyword evidence="1" id="KW-0145">Chemotaxis</keyword>
<accession>A0ABZ1C7C0</accession>
<proteinExistence type="predicted"/>
<evidence type="ECO:0000313" key="4">
    <source>
        <dbReference type="Proteomes" id="UP000738431"/>
    </source>
</evidence>
<dbReference type="PANTHER" id="PTHR39452:SF1">
    <property type="entry name" value="CHEY-P PHOSPHATASE CHEX"/>
    <property type="match status" value="1"/>
</dbReference>
<keyword evidence="4" id="KW-1185">Reference proteome</keyword>
<dbReference type="PANTHER" id="PTHR39452">
    <property type="entry name" value="CHEY-P PHOSPHATASE CHEX"/>
    <property type="match status" value="1"/>
</dbReference>
<dbReference type="Pfam" id="PF13690">
    <property type="entry name" value="CheX"/>
    <property type="match status" value="1"/>
</dbReference>
<sequence>MSQVDPATTTAPNAIAPDIVKNAINRAVDTVCNIMLRETVEMKGASNQPIPAADGNGAYVIGSVGFVGDINGIVYLCFDEDFALFATQKALGMDRAEILLEGFELIKDTVGELTNMTVGNFKNVLCDAGHPCMLTLPTIIRAQKLSTGSSSKIDRVVYRYECAGHFLAADLQIRADAG</sequence>
<dbReference type="RefSeq" id="WP_221029309.1">
    <property type="nucleotide sequence ID" value="NZ_CP139781.1"/>
</dbReference>
<protein>
    <submittedName>
        <fullName evidence="3">Chemotaxis protein CheX</fullName>
    </submittedName>
</protein>
<organism evidence="3 4">
    <name type="scientific">Actomonas aquatica</name>
    <dbReference type="NCBI Taxonomy" id="2866162"/>
    <lineage>
        <taxon>Bacteria</taxon>
        <taxon>Pseudomonadati</taxon>
        <taxon>Verrucomicrobiota</taxon>
        <taxon>Opitutia</taxon>
        <taxon>Opitutales</taxon>
        <taxon>Opitutaceae</taxon>
        <taxon>Actomonas</taxon>
    </lineage>
</organism>
<evidence type="ECO:0000256" key="1">
    <source>
        <dbReference type="ARBA" id="ARBA00022500"/>
    </source>
</evidence>
<dbReference type="InterPro" id="IPR028976">
    <property type="entry name" value="CheC-like_sf"/>
</dbReference>
<dbReference type="CDD" id="cd17906">
    <property type="entry name" value="CheX"/>
    <property type="match status" value="1"/>
</dbReference>
<feature type="domain" description="Chemotaxis phosphatase CheX-like" evidence="2">
    <location>
        <begin position="60"/>
        <end position="158"/>
    </location>
</feature>
<dbReference type="EMBL" id="CP139781">
    <property type="protein sequence ID" value="WRQ87275.1"/>
    <property type="molecule type" value="Genomic_DNA"/>
</dbReference>
<evidence type="ECO:0000259" key="2">
    <source>
        <dbReference type="Pfam" id="PF13690"/>
    </source>
</evidence>